<protein>
    <submittedName>
        <fullName evidence="1">Uncharacterized protein</fullName>
    </submittedName>
</protein>
<name>A0A7S3MP45_9SPIT</name>
<reference evidence="1" key="1">
    <citation type="submission" date="2021-01" db="EMBL/GenBank/DDBJ databases">
        <authorList>
            <person name="Corre E."/>
            <person name="Pelletier E."/>
            <person name="Niang G."/>
            <person name="Scheremetjew M."/>
            <person name="Finn R."/>
            <person name="Kale V."/>
            <person name="Holt S."/>
            <person name="Cochrane G."/>
            <person name="Meng A."/>
            <person name="Brown T."/>
            <person name="Cohen L."/>
        </authorList>
    </citation>
    <scope>NUCLEOTIDE SEQUENCE</scope>
    <source>
        <strain evidence="1">Fehren 1</strain>
    </source>
</reference>
<proteinExistence type="predicted"/>
<dbReference type="AlphaFoldDB" id="A0A7S3MP45"/>
<accession>A0A7S3MP45</accession>
<sequence>MNQVGEDGVVLALRVHTLRGRFDTENNLDLVDPVVSSEEYQRDSRLLARLMVHANGCERAKVFEAVEHARRHEFLLLNFLHFILPKHALEAVVELLVVA</sequence>
<dbReference type="EMBL" id="HBIE01027305">
    <property type="protein sequence ID" value="CAE0313369.1"/>
    <property type="molecule type" value="Transcribed_RNA"/>
</dbReference>
<organism evidence="1">
    <name type="scientific">Favella ehrenbergii</name>
    <dbReference type="NCBI Taxonomy" id="182087"/>
    <lineage>
        <taxon>Eukaryota</taxon>
        <taxon>Sar</taxon>
        <taxon>Alveolata</taxon>
        <taxon>Ciliophora</taxon>
        <taxon>Intramacronucleata</taxon>
        <taxon>Spirotrichea</taxon>
        <taxon>Choreotrichia</taxon>
        <taxon>Tintinnida</taxon>
        <taxon>Xystonellidae</taxon>
        <taxon>Favella</taxon>
    </lineage>
</organism>
<gene>
    <name evidence="1" type="ORF">FEHR0123_LOCUS8293</name>
</gene>
<evidence type="ECO:0000313" key="1">
    <source>
        <dbReference type="EMBL" id="CAE0313369.1"/>
    </source>
</evidence>